<dbReference type="Gene3D" id="3.60.21.10">
    <property type="match status" value="1"/>
</dbReference>
<dbReference type="EMBL" id="JADCKB010000023">
    <property type="protein sequence ID" value="MBE5040820.1"/>
    <property type="molecule type" value="Genomic_DNA"/>
</dbReference>
<dbReference type="AlphaFoldDB" id="A0A9D5M572"/>
<dbReference type="PIRSF" id="PIRSF033094">
    <property type="entry name" value="Pesterase_CT488"/>
    <property type="match status" value="1"/>
</dbReference>
<dbReference type="Pfam" id="PF00149">
    <property type="entry name" value="Metallophos"/>
    <property type="match status" value="1"/>
</dbReference>
<dbReference type="Proteomes" id="UP000806542">
    <property type="component" value="Unassembled WGS sequence"/>
</dbReference>
<dbReference type="InterPro" id="IPR029052">
    <property type="entry name" value="Metallo-depent_PP-like"/>
</dbReference>
<dbReference type="PANTHER" id="PTHR31302:SF22">
    <property type="entry name" value="PHOSPHOESTERASE"/>
    <property type="match status" value="1"/>
</dbReference>
<organism evidence="2 3">
    <name type="scientific">Ructibacterium gallinarum</name>
    <dbReference type="NCBI Taxonomy" id="2779355"/>
    <lineage>
        <taxon>Bacteria</taxon>
        <taxon>Bacillati</taxon>
        <taxon>Bacillota</taxon>
        <taxon>Clostridia</taxon>
        <taxon>Eubacteriales</taxon>
        <taxon>Oscillospiraceae</taxon>
        <taxon>Ructibacterium</taxon>
    </lineage>
</organism>
<sequence length="233" mass="26902">MAILAISDLHLSLSTDKPMEVFGSQWENYTFRMRENWNQVVQPEDLVLIPGDISWAMYLQETAADLAYIHSLNGQKILLRGNHDYWWTTLNKMENFVQEKGFDTLHFIKNTAFLWEDTAICGTRGWTIPKGGASAEDRKIYERERQRILLSLEDARRQHPRRILVALHYPPMEKDALLPGFMDILQEYGVSQCVFGHLHAAAHKFAPQGIVDGVRLRLVSCDYLNFTPVLIQN</sequence>
<comment type="caution">
    <text evidence="2">The sequence shown here is derived from an EMBL/GenBank/DDBJ whole genome shotgun (WGS) entry which is preliminary data.</text>
</comment>
<keyword evidence="3" id="KW-1185">Reference proteome</keyword>
<dbReference type="InterPro" id="IPR004843">
    <property type="entry name" value="Calcineurin-like_PHP"/>
</dbReference>
<evidence type="ECO:0000313" key="3">
    <source>
        <dbReference type="Proteomes" id="UP000806542"/>
    </source>
</evidence>
<reference evidence="2" key="1">
    <citation type="submission" date="2020-10" db="EMBL/GenBank/DDBJ databases">
        <title>ChiBAC.</title>
        <authorList>
            <person name="Zenner C."/>
            <person name="Hitch T.C.A."/>
            <person name="Clavel T."/>
        </authorList>
    </citation>
    <scope>NUCLEOTIDE SEQUENCE</scope>
    <source>
        <strain evidence="2">DSM 107454</strain>
    </source>
</reference>
<proteinExistence type="predicted"/>
<protein>
    <submittedName>
        <fullName evidence="2">Metallophosphoesterase</fullName>
    </submittedName>
</protein>
<dbReference type="PANTHER" id="PTHR31302">
    <property type="entry name" value="TRANSMEMBRANE PROTEIN WITH METALLOPHOSPHOESTERASE DOMAIN-RELATED"/>
    <property type="match status" value="1"/>
</dbReference>
<name>A0A9D5M572_9FIRM</name>
<dbReference type="InterPro" id="IPR051158">
    <property type="entry name" value="Metallophosphoesterase_sf"/>
</dbReference>
<feature type="domain" description="Calcineurin-like phosphoesterase" evidence="1">
    <location>
        <begin position="1"/>
        <end position="200"/>
    </location>
</feature>
<dbReference type="InterPro" id="IPR014578">
    <property type="entry name" value="Pesterase_CT488"/>
</dbReference>
<evidence type="ECO:0000313" key="2">
    <source>
        <dbReference type="EMBL" id="MBE5040820.1"/>
    </source>
</evidence>
<accession>A0A9D5M572</accession>
<gene>
    <name evidence="2" type="ORF">INF28_10150</name>
</gene>
<evidence type="ECO:0000259" key="1">
    <source>
        <dbReference type="Pfam" id="PF00149"/>
    </source>
</evidence>
<dbReference type="SUPFAM" id="SSF56300">
    <property type="entry name" value="Metallo-dependent phosphatases"/>
    <property type="match status" value="1"/>
</dbReference>
<dbReference type="RefSeq" id="WP_226393374.1">
    <property type="nucleotide sequence ID" value="NZ_JADCKB010000023.1"/>
</dbReference>
<dbReference type="GO" id="GO:0016787">
    <property type="term" value="F:hydrolase activity"/>
    <property type="evidence" value="ECO:0007669"/>
    <property type="project" value="InterPro"/>
</dbReference>